<evidence type="ECO:0000313" key="2">
    <source>
        <dbReference type="Proteomes" id="UP000317575"/>
    </source>
</evidence>
<sequence length="211" mass="23981">MFNFAQKHDIEKDTLELLGDTDNGSMVVRVSDAGKGTYARTITMELTNQGQTSEGMIENLQLFQNDLETIPLIRRLHHGISLGVYWIGDAELRQDIIRALSEWYHKLNGDLIVDEYIEDSWGEYTPQIEMELEFNRSITFQLGNFDVSVKRTGEEGFIKDVVKVSMANGQASICTSIVKDWGKNPEIPCKELYVSIIEEHFGAFKVEPKGE</sequence>
<dbReference type="Proteomes" id="UP000317575">
    <property type="component" value="Segment"/>
</dbReference>
<organism evidence="1 2">
    <name type="scientific">Aeromonas phage D6</name>
    <dbReference type="NCBI Taxonomy" id="2593322"/>
    <lineage>
        <taxon>Viruses</taxon>
        <taxon>Duplodnaviria</taxon>
        <taxon>Heunggongvirae</taxon>
        <taxon>Uroviricota</taxon>
        <taxon>Caudoviricetes</taxon>
        <taxon>Chimalliviridae</taxon>
        <taxon>Ludhianavirus</taxon>
        <taxon>Ludhianavirus D6</taxon>
    </lineage>
</organism>
<gene>
    <name evidence="1" type="ORF">D6_0135</name>
</gene>
<dbReference type="EMBL" id="MN131137">
    <property type="protein sequence ID" value="QDJ97295.1"/>
    <property type="molecule type" value="Genomic_DNA"/>
</dbReference>
<evidence type="ECO:0000313" key="1">
    <source>
        <dbReference type="EMBL" id="QDJ97295.1"/>
    </source>
</evidence>
<keyword evidence="2" id="KW-1185">Reference proteome</keyword>
<accession>A0A514TW87</accession>
<reference evidence="1" key="1">
    <citation type="submission" date="2019-06" db="EMBL/GenBank/DDBJ databases">
        <title>Complete genome sequence of Aeromonas hydrophila bacteriophage D6.</title>
        <authorList>
            <person name="Rai S."/>
            <person name="Tyagi A."/>
            <person name="Kumar N."/>
            <person name="Singh N."/>
        </authorList>
    </citation>
    <scope>NUCLEOTIDE SEQUENCE [LARGE SCALE GENOMIC DNA]</scope>
</reference>
<name>A0A514TW87_9CAUD</name>
<proteinExistence type="predicted"/>
<protein>
    <submittedName>
        <fullName evidence="1">Uncharacterized protein</fullName>
    </submittedName>
</protein>